<dbReference type="EMBL" id="BJCL01000025">
    <property type="protein sequence ID" value="GCL66125.1"/>
    <property type="molecule type" value="Genomic_DNA"/>
</dbReference>
<sequence length="128" mass="14446">MTTIDRDLQRLMTAVAELPAPEIKPDIRLCNWRLVQIHDRPGARPFRRLVGRRYSEGYPVVGLLMSSPVEHIDLARRLATTHSGSVYELVGQPGLDDAELNWIGIVGLGGHKSRDLTPALQRLMRRRS</sequence>
<protein>
    <submittedName>
        <fullName evidence="1">Uncharacterized protein</fullName>
    </submittedName>
</protein>
<evidence type="ECO:0000313" key="1">
    <source>
        <dbReference type="EMBL" id="GCL66125.1"/>
    </source>
</evidence>
<keyword evidence="2" id="KW-1185">Reference proteome</keyword>
<proteinExistence type="predicted"/>
<evidence type="ECO:0000313" key="2">
    <source>
        <dbReference type="Proteomes" id="UP000301751"/>
    </source>
</evidence>
<reference evidence="2" key="1">
    <citation type="submission" date="2019-03" db="EMBL/GenBank/DDBJ databases">
        <title>Aquabacterium pictum sp.nov., the first bacteriochlorophyll a-containing freshwater bacterium in the genus Aquabacterium of the class Betaproteobacteria.</title>
        <authorList>
            <person name="Hirose S."/>
            <person name="Tank M."/>
            <person name="Hara E."/>
            <person name="Tamaki H."/>
            <person name="Takaichi S."/>
            <person name="Haruta S."/>
            <person name="Hanada S."/>
        </authorList>
    </citation>
    <scope>NUCLEOTIDE SEQUENCE [LARGE SCALE GENOMIC DNA]</scope>
    <source>
        <strain evidence="2">W35</strain>
    </source>
</reference>
<name>A0A480B2K5_9BURK</name>
<dbReference type="RefSeq" id="WP_137735821.1">
    <property type="nucleotide sequence ID" value="NZ_BJCL01000025.1"/>
</dbReference>
<dbReference type="AlphaFoldDB" id="A0A480B2K5"/>
<organism evidence="1 2">
    <name type="scientific">Pseudaquabacterium pictum</name>
    <dbReference type="NCBI Taxonomy" id="2315236"/>
    <lineage>
        <taxon>Bacteria</taxon>
        <taxon>Pseudomonadati</taxon>
        <taxon>Pseudomonadota</taxon>
        <taxon>Betaproteobacteria</taxon>
        <taxon>Burkholderiales</taxon>
        <taxon>Sphaerotilaceae</taxon>
        <taxon>Pseudaquabacterium</taxon>
    </lineage>
</organism>
<accession>A0A480B2K5</accession>
<gene>
    <name evidence="1" type="ORF">AQPW35_52060</name>
</gene>
<comment type="caution">
    <text evidence="1">The sequence shown here is derived from an EMBL/GenBank/DDBJ whole genome shotgun (WGS) entry which is preliminary data.</text>
</comment>
<dbReference type="OrthoDB" id="8902190at2"/>
<dbReference type="Proteomes" id="UP000301751">
    <property type="component" value="Unassembled WGS sequence"/>
</dbReference>